<proteinExistence type="predicted"/>
<dbReference type="InterPro" id="IPR043128">
    <property type="entry name" value="Rev_trsase/Diguanyl_cyclase"/>
</dbReference>
<dbReference type="Pfam" id="PF00990">
    <property type="entry name" value="GGDEF"/>
    <property type="match status" value="1"/>
</dbReference>
<dbReference type="Gene3D" id="3.30.70.270">
    <property type="match status" value="1"/>
</dbReference>
<accession>A0A4Q2U9S5</accession>
<dbReference type="PANTHER" id="PTHR44757:SF2">
    <property type="entry name" value="BIOFILM ARCHITECTURE MAINTENANCE PROTEIN MBAA"/>
    <property type="match status" value="1"/>
</dbReference>
<dbReference type="PROSITE" id="PS50883">
    <property type="entry name" value="EAL"/>
    <property type="match status" value="1"/>
</dbReference>
<dbReference type="SMART" id="SM00065">
    <property type="entry name" value="GAF"/>
    <property type="match status" value="1"/>
</dbReference>
<dbReference type="SMART" id="SM00267">
    <property type="entry name" value="GGDEF"/>
    <property type="match status" value="1"/>
</dbReference>
<dbReference type="SUPFAM" id="SSF55073">
    <property type="entry name" value="Nucleotide cyclase"/>
    <property type="match status" value="1"/>
</dbReference>
<dbReference type="Proteomes" id="UP000290759">
    <property type="component" value="Unassembled WGS sequence"/>
</dbReference>
<dbReference type="SUPFAM" id="SSF55781">
    <property type="entry name" value="GAF domain-like"/>
    <property type="match status" value="1"/>
</dbReference>
<protein>
    <submittedName>
        <fullName evidence="3">EAL domain-containing protein</fullName>
    </submittedName>
</protein>
<comment type="caution">
    <text evidence="3">The sequence shown here is derived from an EMBL/GenBank/DDBJ whole genome shotgun (WGS) entry which is preliminary data.</text>
</comment>
<dbReference type="CDD" id="cd01949">
    <property type="entry name" value="GGDEF"/>
    <property type="match status" value="1"/>
</dbReference>
<dbReference type="SUPFAM" id="SSF141868">
    <property type="entry name" value="EAL domain-like"/>
    <property type="match status" value="1"/>
</dbReference>
<dbReference type="CDD" id="cd01948">
    <property type="entry name" value="EAL"/>
    <property type="match status" value="1"/>
</dbReference>
<reference evidence="3 4" key="1">
    <citation type="submission" date="2018-12" db="EMBL/GenBank/DDBJ databases">
        <authorList>
            <person name="Grouzdev D.S."/>
            <person name="Krutkina M.S."/>
        </authorList>
    </citation>
    <scope>NUCLEOTIDE SEQUENCE [LARGE SCALE GENOMIC DNA]</scope>
    <source>
        <strain evidence="3 4">RmlP026</strain>
    </source>
</reference>
<dbReference type="EMBL" id="QYBB01000010">
    <property type="protein sequence ID" value="RYC31911.1"/>
    <property type="molecule type" value="Genomic_DNA"/>
</dbReference>
<dbReference type="NCBIfam" id="TIGR00254">
    <property type="entry name" value="GGDEF"/>
    <property type="match status" value="1"/>
</dbReference>
<evidence type="ECO:0000259" key="1">
    <source>
        <dbReference type="PROSITE" id="PS50883"/>
    </source>
</evidence>
<gene>
    <name evidence="3" type="ORF">D3273_10780</name>
</gene>
<dbReference type="InterPro" id="IPR003018">
    <property type="entry name" value="GAF"/>
</dbReference>
<reference evidence="3 4" key="2">
    <citation type="submission" date="2019-02" db="EMBL/GenBank/DDBJ databases">
        <title>'Lichenibacterium ramalinii' gen. nov. sp. nov., 'Lichenibacterium minor' gen. nov. sp. nov.</title>
        <authorList>
            <person name="Pankratov T."/>
        </authorList>
    </citation>
    <scope>NUCLEOTIDE SEQUENCE [LARGE SCALE GENOMIC DNA]</scope>
    <source>
        <strain evidence="3 4">RmlP026</strain>
    </source>
</reference>
<dbReference type="InterPro" id="IPR000160">
    <property type="entry name" value="GGDEF_dom"/>
</dbReference>
<dbReference type="InterPro" id="IPR029016">
    <property type="entry name" value="GAF-like_dom_sf"/>
</dbReference>
<dbReference type="Pfam" id="PF00563">
    <property type="entry name" value="EAL"/>
    <property type="match status" value="1"/>
</dbReference>
<evidence type="ECO:0000313" key="4">
    <source>
        <dbReference type="Proteomes" id="UP000290759"/>
    </source>
</evidence>
<dbReference type="InterPro" id="IPR052155">
    <property type="entry name" value="Biofilm_reg_signaling"/>
</dbReference>
<dbReference type="Pfam" id="PF13185">
    <property type="entry name" value="GAF_2"/>
    <property type="match status" value="1"/>
</dbReference>
<dbReference type="SMART" id="SM00052">
    <property type="entry name" value="EAL"/>
    <property type="match status" value="1"/>
</dbReference>
<dbReference type="Gene3D" id="3.30.450.40">
    <property type="match status" value="1"/>
</dbReference>
<keyword evidence="4" id="KW-1185">Reference proteome</keyword>
<evidence type="ECO:0000259" key="2">
    <source>
        <dbReference type="PROSITE" id="PS50887"/>
    </source>
</evidence>
<sequence length="675" mass="72785">MARNRHGGAPRRGLARRRHDGHPVGLTVIAAAPTEPEPDYRLLYLRAQRRFERERAVRLEVEAIAERGLRDLHERERHQALIEAVARHANGTSSEEDALDFTLAEVCGHAGWAFGCVYRPAARDPSRLSQSSIAHSAGEGLEVFAAATARAEFPLEIGLPGRVRASCRAHWVPDVTADDNFHRREAAAACGLRAGVAFPILVAGEVVAVVEFFAREVLAPDPAFLAVLSEIGTQLGRVVERARAARRLIHDATHDELTGLPNRTLFLDRLDAALARGTVGAVLFVDLDRFKLVNDSLGHAAGDAFLIEIAARFAAVTAGAGVDHVLARLGGDEFTVLLDGRPDPGAASAFAARLLESLHEPIVVEGASLHATASVGIVMAEPGCGSARTLMRDADLAMYRAKTAGRARVALFDGSLHRDAVRRLEMENDLRAGLRDEAFVLHFQPIVSLADRRTQGFEALVRWRRTPDALVHPGDFIAIAEESGLIVPLGFWVMAQACRAAVRWNAAEPARVPRWVSVNVSPRQFRCDDVVERVRAILRDTGIAPGLLKIEITESVAMENTERAIAVLRSLRDLGVGISIDDFGTGYSSLSSLHRLPFDTLKIDRSFVGAIGRDGDGIVRTVLGLARSLRLAVVAEGAETAAQVDALAAMGCDQAQGFHFSRPVPEAAVAALIAP</sequence>
<evidence type="ECO:0000313" key="3">
    <source>
        <dbReference type="EMBL" id="RYC31911.1"/>
    </source>
</evidence>
<dbReference type="Gene3D" id="3.20.20.450">
    <property type="entry name" value="EAL domain"/>
    <property type="match status" value="1"/>
</dbReference>
<dbReference type="InterPro" id="IPR001633">
    <property type="entry name" value="EAL_dom"/>
</dbReference>
<name>A0A4Q2U9S5_9HYPH</name>
<dbReference type="OrthoDB" id="9814202at2"/>
<dbReference type="AlphaFoldDB" id="A0A4Q2U9S5"/>
<feature type="domain" description="EAL" evidence="1">
    <location>
        <begin position="423"/>
        <end position="675"/>
    </location>
</feature>
<dbReference type="PROSITE" id="PS50887">
    <property type="entry name" value="GGDEF"/>
    <property type="match status" value="1"/>
</dbReference>
<dbReference type="InterPro" id="IPR029787">
    <property type="entry name" value="Nucleotide_cyclase"/>
</dbReference>
<feature type="domain" description="GGDEF" evidence="2">
    <location>
        <begin position="278"/>
        <end position="414"/>
    </location>
</feature>
<dbReference type="InterPro" id="IPR035919">
    <property type="entry name" value="EAL_sf"/>
</dbReference>
<dbReference type="PANTHER" id="PTHR44757">
    <property type="entry name" value="DIGUANYLATE CYCLASE DGCP"/>
    <property type="match status" value="1"/>
</dbReference>
<organism evidence="3 4">
    <name type="scientific">Lichenibacterium minor</name>
    <dbReference type="NCBI Taxonomy" id="2316528"/>
    <lineage>
        <taxon>Bacteria</taxon>
        <taxon>Pseudomonadati</taxon>
        <taxon>Pseudomonadota</taxon>
        <taxon>Alphaproteobacteria</taxon>
        <taxon>Hyphomicrobiales</taxon>
        <taxon>Lichenihabitantaceae</taxon>
        <taxon>Lichenibacterium</taxon>
    </lineage>
</organism>